<dbReference type="OrthoDB" id="3227781at2759"/>
<dbReference type="Gene3D" id="1.10.10.10">
    <property type="entry name" value="Winged helix-like DNA-binding domain superfamily/Winged helix DNA-binding domain"/>
    <property type="match status" value="1"/>
</dbReference>
<dbReference type="SUPFAM" id="SSF46689">
    <property type="entry name" value="Homeodomain-like"/>
    <property type="match status" value="1"/>
</dbReference>
<reference evidence="2 3" key="1">
    <citation type="submission" date="2018-11" db="EMBL/GenBank/DDBJ databases">
        <title>Genome assembly of Steccherinum ochraceum LE-BIN_3174, the white-rot fungus of the Steccherinaceae family (The Residual Polyporoid clade, Polyporales, Basidiomycota).</title>
        <authorList>
            <person name="Fedorova T.V."/>
            <person name="Glazunova O.A."/>
            <person name="Landesman E.O."/>
            <person name="Moiseenko K.V."/>
            <person name="Psurtseva N.V."/>
            <person name="Savinova O.S."/>
            <person name="Shakhova N.V."/>
            <person name="Tyazhelova T.V."/>
            <person name="Vasina D.V."/>
        </authorList>
    </citation>
    <scope>NUCLEOTIDE SEQUENCE [LARGE SCALE GENOMIC DNA]</scope>
    <source>
        <strain evidence="2 3">LE-BIN_3174</strain>
    </source>
</reference>
<accession>A0A4R0RGS9</accession>
<feature type="region of interest" description="Disordered" evidence="1">
    <location>
        <begin position="1"/>
        <end position="38"/>
    </location>
</feature>
<dbReference type="Pfam" id="PF13384">
    <property type="entry name" value="HTH_23"/>
    <property type="match status" value="1"/>
</dbReference>
<gene>
    <name evidence="2" type="ORF">EIP91_008285</name>
</gene>
<organism evidence="2 3">
    <name type="scientific">Steccherinum ochraceum</name>
    <dbReference type="NCBI Taxonomy" id="92696"/>
    <lineage>
        <taxon>Eukaryota</taxon>
        <taxon>Fungi</taxon>
        <taxon>Dikarya</taxon>
        <taxon>Basidiomycota</taxon>
        <taxon>Agaricomycotina</taxon>
        <taxon>Agaricomycetes</taxon>
        <taxon>Polyporales</taxon>
        <taxon>Steccherinaceae</taxon>
        <taxon>Steccherinum</taxon>
    </lineage>
</organism>
<dbReference type="InterPro" id="IPR036388">
    <property type="entry name" value="WH-like_DNA-bd_sf"/>
</dbReference>
<comment type="caution">
    <text evidence="2">The sequence shown here is derived from an EMBL/GenBank/DDBJ whole genome shotgun (WGS) entry which is preliminary data.</text>
</comment>
<evidence type="ECO:0000313" key="3">
    <source>
        <dbReference type="Proteomes" id="UP000292702"/>
    </source>
</evidence>
<feature type="region of interest" description="Disordered" evidence="1">
    <location>
        <begin position="176"/>
        <end position="204"/>
    </location>
</feature>
<dbReference type="AlphaFoldDB" id="A0A4R0RGS9"/>
<evidence type="ECO:0000256" key="1">
    <source>
        <dbReference type="SAM" id="MobiDB-lite"/>
    </source>
</evidence>
<proteinExistence type="predicted"/>
<sequence>MFPDEPVPRQLRLPAESPHFTSTEHPPPLLSQPSVTPSRTMVRRHIPIETKKDVIRMVHQGLTYAAIREETGMSERAISRLVNTYRTTGELVRVPVVAGRPRVLNTQEIEYLEQCVELAPEITLRGLQERLKERFQRDISIATISRTMGRRGYVMKRGPNGCGWYGMEQLFGHCGQSSSSSSSGPCTEHQFFDSDTPGEAIQNT</sequence>
<keyword evidence="3" id="KW-1185">Reference proteome</keyword>
<evidence type="ECO:0008006" key="4">
    <source>
        <dbReference type="Google" id="ProtNLM"/>
    </source>
</evidence>
<name>A0A4R0RGS9_9APHY</name>
<dbReference type="EMBL" id="RWJN01000456">
    <property type="protein sequence ID" value="TCD61524.1"/>
    <property type="molecule type" value="Genomic_DNA"/>
</dbReference>
<evidence type="ECO:0000313" key="2">
    <source>
        <dbReference type="EMBL" id="TCD61524.1"/>
    </source>
</evidence>
<dbReference type="InterPro" id="IPR009057">
    <property type="entry name" value="Homeodomain-like_sf"/>
</dbReference>
<dbReference type="Proteomes" id="UP000292702">
    <property type="component" value="Unassembled WGS sequence"/>
</dbReference>
<protein>
    <recommendedName>
        <fullName evidence="4">Transposase Tc1-like domain-containing protein</fullName>
    </recommendedName>
</protein>
<dbReference type="STRING" id="92696.A0A4R0RGS9"/>